<accession>A0A165G1Y1</accession>
<dbReference type="InterPro" id="IPR027417">
    <property type="entry name" value="P-loop_NTPase"/>
</dbReference>
<dbReference type="InParanoid" id="A0A165G1Y1"/>
<dbReference type="PANTHER" id="PTHR46082:SF6">
    <property type="entry name" value="AAA+ ATPASE DOMAIN-CONTAINING PROTEIN-RELATED"/>
    <property type="match status" value="1"/>
</dbReference>
<sequence length="790" mass="90629">MQALGGQGKTQIALEYCRKNKGCYRGIFWVDATSEASAERSFETIATEINKPVTRTFDDMPSTIRFVLETIESWEEQWLVVYDNYDRPDLYDLRKYIPRTGHGAIIVTSRAEGTGILGELIRVPSMLHDGGVELLLRRMSADEVKKNTPVGLQIVTRLGGLALAIDQAAAYIASRRTDLTTFLLEYEVQKAKILQYTREDFWDYNKQIAESEQSRALSAFTTWELSFQQIESQDAERKSRVGHFLTVSAFLEPSHIGEYLFRIYRKEAEVTPPWTDIFTSGYDSDEDESSNEEESSEKWRKEKFWEVIERLHRLSLLQSIETMPAASFSLHPLIRDWLQLRRKKSERQKFLREAIRLMSTLLRDSWSEESPLATRQKLLAHLDACTANCRHFKFIRGLGSGDMMDETQLFGDFYESEGRYMEAHNLFKSLLEDNKSFLEEDHPLRVSSMSNLARICRHLGRFKESENLDIQVLEVQKRVLGAEHPDTLTSMASLAATYCRQGRYKKSEGLKIQVLEVQKRALGVEHPDTVITMGNLALTYTELGWWKKAEELEVQALEVQKRVLGEERIDTLVSMSNLASIYWQQGRYKESEALEVQVVEVEKRVLGAEHPDTLLSMGNLAITYTEQGLFKESEELNLQVLEVQKRLLGVEHPDTVITMGNLASTYWQQGCYKESEELEVQVLEVRKRVLGEEHPDTLLSMGNLASIYWEQGCYKEFEALEGQVLEVRKRVLGEGHPQTLISVAKLASTGWDQGRQQEALDTMRSNAESQKKRLGADHPSTLPASKKRRM</sequence>
<reference evidence="2 3" key="1">
    <citation type="journal article" date="2016" name="Fungal Biol.">
        <title>The genome of Xylona heveae provides a window into fungal endophytism.</title>
        <authorList>
            <person name="Gazis R."/>
            <person name="Kuo A."/>
            <person name="Riley R."/>
            <person name="LaButti K."/>
            <person name="Lipzen A."/>
            <person name="Lin J."/>
            <person name="Amirebrahimi M."/>
            <person name="Hesse C.N."/>
            <person name="Spatafora J.W."/>
            <person name="Henrissat B."/>
            <person name="Hainaut M."/>
            <person name="Grigoriev I.V."/>
            <person name="Hibbett D.S."/>
        </authorList>
    </citation>
    <scope>NUCLEOTIDE SEQUENCE [LARGE SCALE GENOMIC DNA]</scope>
    <source>
        <strain evidence="2 3">TC161</strain>
    </source>
</reference>
<dbReference type="GeneID" id="28894487"/>
<dbReference type="AlphaFoldDB" id="A0A165G1Y1"/>
<dbReference type="Proteomes" id="UP000076632">
    <property type="component" value="Unassembled WGS sequence"/>
</dbReference>
<evidence type="ECO:0000313" key="2">
    <source>
        <dbReference type="EMBL" id="KZF21645.1"/>
    </source>
</evidence>
<keyword evidence="3" id="KW-1185">Reference proteome</keyword>
<dbReference type="Pfam" id="PF13424">
    <property type="entry name" value="TPR_12"/>
    <property type="match status" value="3"/>
</dbReference>
<proteinExistence type="predicted"/>
<dbReference type="EMBL" id="KV407460">
    <property type="protein sequence ID" value="KZF21645.1"/>
    <property type="molecule type" value="Genomic_DNA"/>
</dbReference>
<organism evidence="2 3">
    <name type="scientific">Xylona heveae (strain CBS 132557 / TC161)</name>
    <dbReference type="NCBI Taxonomy" id="1328760"/>
    <lineage>
        <taxon>Eukaryota</taxon>
        <taxon>Fungi</taxon>
        <taxon>Dikarya</taxon>
        <taxon>Ascomycota</taxon>
        <taxon>Pezizomycotina</taxon>
        <taxon>Xylonomycetes</taxon>
        <taxon>Xylonales</taxon>
        <taxon>Xylonaceae</taxon>
        <taxon>Xylona</taxon>
    </lineage>
</organism>
<dbReference type="SUPFAM" id="SSF48452">
    <property type="entry name" value="TPR-like"/>
    <property type="match status" value="3"/>
</dbReference>
<dbReference type="OrthoDB" id="5986190at2759"/>
<dbReference type="PANTHER" id="PTHR46082">
    <property type="entry name" value="ATP/GTP-BINDING PROTEIN-RELATED"/>
    <property type="match status" value="1"/>
</dbReference>
<evidence type="ECO:0000256" key="1">
    <source>
        <dbReference type="SAM" id="MobiDB-lite"/>
    </source>
</evidence>
<dbReference type="SUPFAM" id="SSF52540">
    <property type="entry name" value="P-loop containing nucleoside triphosphate hydrolases"/>
    <property type="match status" value="1"/>
</dbReference>
<dbReference type="PRINTS" id="PR00381">
    <property type="entry name" value="KINESINLIGHT"/>
</dbReference>
<protein>
    <submittedName>
        <fullName evidence="2">TPR-like protein</fullName>
    </submittedName>
</protein>
<dbReference type="Pfam" id="PF13374">
    <property type="entry name" value="TPR_10"/>
    <property type="match status" value="1"/>
</dbReference>
<dbReference type="Gene3D" id="3.40.50.300">
    <property type="entry name" value="P-loop containing nucleotide triphosphate hydrolases"/>
    <property type="match status" value="1"/>
</dbReference>
<dbReference type="InterPro" id="IPR053137">
    <property type="entry name" value="NLR-like"/>
</dbReference>
<dbReference type="InterPro" id="IPR011990">
    <property type="entry name" value="TPR-like_helical_dom_sf"/>
</dbReference>
<dbReference type="STRING" id="1328760.A0A165G1Y1"/>
<feature type="region of interest" description="Disordered" evidence="1">
    <location>
        <begin position="754"/>
        <end position="790"/>
    </location>
</feature>
<gene>
    <name evidence="2" type="ORF">L228DRAFT_156853</name>
</gene>
<evidence type="ECO:0000313" key="3">
    <source>
        <dbReference type="Proteomes" id="UP000076632"/>
    </source>
</evidence>
<dbReference type="OMA" id="MQTIEIR"/>
<name>A0A165G1Y1_XYLHT</name>
<dbReference type="RefSeq" id="XP_018187200.1">
    <property type="nucleotide sequence ID" value="XM_018329350.1"/>
</dbReference>
<dbReference type="Gene3D" id="1.25.40.10">
    <property type="entry name" value="Tetratricopeptide repeat domain"/>
    <property type="match status" value="3"/>
</dbReference>